<dbReference type="Pfam" id="PF00823">
    <property type="entry name" value="PPE"/>
    <property type="match status" value="1"/>
</dbReference>
<dbReference type="PANTHER" id="PTHR46766">
    <property type="entry name" value="GLUTAMINE-RICH PROTEIN 2"/>
    <property type="match status" value="1"/>
</dbReference>
<sequence>MTAPIWLASPPEVWSALLSSGPGPAPLLAAAGAWTSLSTEYAETADELTALLGSVQAGAWEGPTAESYLAAHAPYLAWLLQQSAESAARAAQHETVASAYTAAVAGMPTLAELGANHATHATLVGTNFFGINTIPIALNEADYVRMWIQAATVMSGYDGVATTTLSAAPDSTAAPTIMKADTTESSSSQPPTWFEDLQKYLEGLFPQPSYPDTGDFPLYQELLDFFDKIGFTDITDPFQGFFNWLNGAGASWLPPPGVPGSWLGWTGNPLSYLNPANIAYILSVPLDPGSFAAFTSMVIVDDMLAILYTAVFNPQALVLVVPLATVEMIGSTIGNTVQLLHYLIQQTVLVPVIAALAASSTLLAPPALLGGFGLAALAKLAPAAVAPVLPPAAPPPATPVVLTLPT</sequence>
<dbReference type="PANTHER" id="PTHR46766:SF1">
    <property type="entry name" value="GLUTAMINE-RICH PROTEIN 2"/>
    <property type="match status" value="1"/>
</dbReference>
<dbReference type="Proteomes" id="UP000179734">
    <property type="component" value="Unassembled WGS sequence"/>
</dbReference>
<dbReference type="InterPro" id="IPR038332">
    <property type="entry name" value="PPE_sf"/>
</dbReference>
<dbReference type="AlphaFoldDB" id="A0A1S1N6L8"/>
<protein>
    <recommendedName>
        <fullName evidence="2">PPE domain-containing protein</fullName>
    </recommendedName>
</protein>
<proteinExistence type="inferred from homology"/>
<evidence type="ECO:0000259" key="2">
    <source>
        <dbReference type="Pfam" id="PF00823"/>
    </source>
</evidence>
<dbReference type="EMBL" id="MLQM01000185">
    <property type="protein sequence ID" value="OHU95643.1"/>
    <property type="molecule type" value="Genomic_DNA"/>
</dbReference>
<evidence type="ECO:0000313" key="4">
    <source>
        <dbReference type="Proteomes" id="UP000179734"/>
    </source>
</evidence>
<feature type="domain" description="PPE" evidence="2">
    <location>
        <begin position="6"/>
        <end position="168"/>
    </location>
</feature>
<comment type="similarity">
    <text evidence="1">Belongs to the mycobacterial PPE family.</text>
</comment>
<dbReference type="RefSeq" id="WP_071029267.1">
    <property type="nucleotide sequence ID" value="NZ_MLQM01000185.1"/>
</dbReference>
<feature type="non-terminal residue" evidence="3">
    <location>
        <position position="406"/>
    </location>
</feature>
<evidence type="ECO:0000256" key="1">
    <source>
        <dbReference type="ARBA" id="ARBA00010652"/>
    </source>
</evidence>
<accession>A0A1S1N6L8</accession>
<dbReference type="GO" id="GO:0052572">
    <property type="term" value="P:response to host immune response"/>
    <property type="evidence" value="ECO:0007669"/>
    <property type="project" value="TreeGrafter"/>
</dbReference>
<reference evidence="3 4" key="1">
    <citation type="submission" date="2016-10" db="EMBL/GenBank/DDBJ databases">
        <title>Genome sequence of Mycobacterium talmonii.</title>
        <authorList>
            <person name="Greninger A.L."/>
            <person name="Elliott B."/>
            <person name="Vasireddy S."/>
            <person name="Vasireddy R."/>
        </authorList>
    </citation>
    <scope>NUCLEOTIDE SEQUENCE [LARGE SCALE GENOMIC DNA]</scope>
    <source>
        <strain evidence="4">NE-TNMC-100812</strain>
    </source>
</reference>
<comment type="caution">
    <text evidence="3">The sequence shown here is derived from an EMBL/GenBank/DDBJ whole genome shotgun (WGS) entry which is preliminary data.</text>
</comment>
<name>A0A1S1N6L8_9MYCO</name>
<dbReference type="SUPFAM" id="SSF140459">
    <property type="entry name" value="PE/PPE dimer-like"/>
    <property type="match status" value="1"/>
</dbReference>
<evidence type="ECO:0000313" key="3">
    <source>
        <dbReference type="EMBL" id="OHU95643.1"/>
    </source>
</evidence>
<gene>
    <name evidence="3" type="ORF">BKN37_23055</name>
</gene>
<dbReference type="FunFam" id="1.20.1260.20:FF:000001">
    <property type="entry name" value="PPE family protein PPE41"/>
    <property type="match status" value="1"/>
</dbReference>
<organism evidence="3 4">
    <name type="scientific">Mycobacterium talmoniae</name>
    <dbReference type="NCBI Taxonomy" id="1858794"/>
    <lineage>
        <taxon>Bacteria</taxon>
        <taxon>Bacillati</taxon>
        <taxon>Actinomycetota</taxon>
        <taxon>Actinomycetes</taxon>
        <taxon>Mycobacteriales</taxon>
        <taxon>Mycobacteriaceae</taxon>
        <taxon>Mycobacterium</taxon>
    </lineage>
</organism>
<keyword evidence="4" id="KW-1185">Reference proteome</keyword>
<dbReference type="Gene3D" id="1.20.1260.20">
    <property type="entry name" value="PPE superfamily"/>
    <property type="match status" value="1"/>
</dbReference>
<dbReference type="InterPro" id="IPR000030">
    <property type="entry name" value="PPE_dom"/>
</dbReference>